<sequence>MLQGEEHKEELEEGELEESEARALLLQYESNLDPDAEFSYMDDRIQSIFGNFKNDFEDGGFKENLGAKYGMYGSFLQSYAQPPSEFSCPRTLQNYRNRNKHRYPNSLPAKTANFISSTRRGRTYTNSGSFPVPRSNYSRNTTLLPFSRRKYKKIAPFSVPRGNYSDAILLTTPEFQGFNYSSKEIACLSLSCGTGVSAKHVTIDNSSLNQTEQNLLKNRTKTGRVFLLPEEEPAICYDLGFHLFPSSLADVPGQSRVCPLETQVALYELPLGIIECMTSFPVLEECLLSPISNSILCCFSETQARLVIPTEVASLKVRKKTDSVSMLPILTEELYNELDLNASPTSSELETTGLYFQAALKLFRGAFLLERSNYDSAELDEITSSMLLYRKTATLCEFVAYKYERCKEMAAAALAYKCMEVASMRIVYFISSVVSKDRHNLQMGVVNSRPDVYNMKNQGIVEKIGPQNAVDSDLDADHTIVAGDLDSYERVLNYIENVLKALEATTKYINALEAAIVGQRDAENAKAISSVQRVIEYSFQDIEELICLIWLALEAINHKK</sequence>
<dbReference type="PANTHER" id="PTHR46524:SF7">
    <property type="entry name" value="CW-TYPE ZINC FINGER"/>
    <property type="match status" value="1"/>
</dbReference>
<dbReference type="PANTHER" id="PTHR46524">
    <property type="entry name" value="CW-TYPE ZINC FINGER"/>
    <property type="match status" value="1"/>
</dbReference>
<gene>
    <name evidence="2" type="ORF">IFM89_007022</name>
</gene>
<dbReference type="Pfam" id="PF24756">
    <property type="entry name" value="THD_CWZF3-5-7"/>
    <property type="match status" value="1"/>
</dbReference>
<dbReference type="OrthoDB" id="757982at2759"/>
<dbReference type="EMBL" id="JADFTS010000002">
    <property type="protein sequence ID" value="KAF9619447.1"/>
    <property type="molecule type" value="Genomic_DNA"/>
</dbReference>
<dbReference type="InterPro" id="IPR055300">
    <property type="entry name" value="CWZF3/5/7"/>
</dbReference>
<reference evidence="2 3" key="1">
    <citation type="submission" date="2020-10" db="EMBL/GenBank/DDBJ databases">
        <title>The Coptis chinensis genome and diversification of protoberbering-type alkaloids.</title>
        <authorList>
            <person name="Wang B."/>
            <person name="Shu S."/>
            <person name="Song C."/>
            <person name="Liu Y."/>
        </authorList>
    </citation>
    <scope>NUCLEOTIDE SEQUENCE [LARGE SCALE GENOMIC DNA]</scope>
    <source>
        <strain evidence="2">HL-2020</strain>
        <tissue evidence="2">Leaf</tissue>
    </source>
</reference>
<dbReference type="InterPro" id="IPR056406">
    <property type="entry name" value="THD_CWZF3/5/7"/>
</dbReference>
<evidence type="ECO:0000313" key="2">
    <source>
        <dbReference type="EMBL" id="KAF9619447.1"/>
    </source>
</evidence>
<keyword evidence="3" id="KW-1185">Reference proteome</keyword>
<dbReference type="Proteomes" id="UP000631114">
    <property type="component" value="Unassembled WGS sequence"/>
</dbReference>
<evidence type="ECO:0000313" key="3">
    <source>
        <dbReference type="Proteomes" id="UP000631114"/>
    </source>
</evidence>
<protein>
    <recommendedName>
        <fullName evidence="1">CWZF3/5/7 THD domain-containing protein</fullName>
    </recommendedName>
</protein>
<organism evidence="2 3">
    <name type="scientific">Coptis chinensis</name>
    <dbReference type="NCBI Taxonomy" id="261450"/>
    <lineage>
        <taxon>Eukaryota</taxon>
        <taxon>Viridiplantae</taxon>
        <taxon>Streptophyta</taxon>
        <taxon>Embryophyta</taxon>
        <taxon>Tracheophyta</taxon>
        <taxon>Spermatophyta</taxon>
        <taxon>Magnoliopsida</taxon>
        <taxon>Ranunculales</taxon>
        <taxon>Ranunculaceae</taxon>
        <taxon>Coptidoideae</taxon>
        <taxon>Coptis</taxon>
    </lineage>
</organism>
<proteinExistence type="predicted"/>
<dbReference type="AlphaFoldDB" id="A0A835M7N3"/>
<accession>A0A835M7N3</accession>
<feature type="domain" description="CWZF3/5/7 THD" evidence="1">
    <location>
        <begin position="346"/>
        <end position="558"/>
    </location>
</feature>
<name>A0A835M7N3_9MAGN</name>
<evidence type="ECO:0000259" key="1">
    <source>
        <dbReference type="Pfam" id="PF24756"/>
    </source>
</evidence>
<comment type="caution">
    <text evidence="2">The sequence shown here is derived from an EMBL/GenBank/DDBJ whole genome shotgun (WGS) entry which is preliminary data.</text>
</comment>